<evidence type="ECO:0000313" key="3">
    <source>
        <dbReference type="Proteomes" id="UP001597044"/>
    </source>
</evidence>
<keyword evidence="1" id="KW-0732">Signal</keyword>
<proteinExistence type="predicted"/>
<name>A0ABW3HEU0_9GAMM</name>
<sequence>MGVINVVATLVIAASALLSTPASAVETKSYYGYATDLKTGDYLYTEVHNHQYDGDRWLSGTMKFYAPDGRFMGDKTLDFSKDAYIPLVTFTLGGGRYQDSITAISDKSITVKTKRDKDIETETIARQKNLAADSGFNGLLVDNLDKFKAGKSIDLSLIVIGRRDFYRFKAVPKGQLDFAGEKAIRISIQPDSLLRFVVDPLNVIYGLESKSLLRYEGISNILDRATGKPFNVRIDYRVKPDKAPAKLPGL</sequence>
<dbReference type="RefSeq" id="WP_379069042.1">
    <property type="nucleotide sequence ID" value="NZ_JBHTIT010000001.1"/>
</dbReference>
<feature type="chain" id="PRO_5045850897" description="DUF3108 domain-containing protein" evidence="1">
    <location>
        <begin position="25"/>
        <end position="250"/>
    </location>
</feature>
<evidence type="ECO:0000313" key="2">
    <source>
        <dbReference type="EMBL" id="MFD0949382.1"/>
    </source>
</evidence>
<dbReference type="EMBL" id="JBHTIT010000001">
    <property type="protein sequence ID" value="MFD0949382.1"/>
    <property type="molecule type" value="Genomic_DNA"/>
</dbReference>
<dbReference type="Proteomes" id="UP001597044">
    <property type="component" value="Unassembled WGS sequence"/>
</dbReference>
<accession>A0ABW3HEU0</accession>
<protein>
    <recommendedName>
        <fullName evidence="4">DUF3108 domain-containing protein</fullName>
    </recommendedName>
</protein>
<comment type="caution">
    <text evidence="2">The sequence shown here is derived from an EMBL/GenBank/DDBJ whole genome shotgun (WGS) entry which is preliminary data.</text>
</comment>
<organism evidence="2 3">
    <name type="scientific">Paraperlucidibaca wandonensis</name>
    <dbReference type="NCBI Taxonomy" id="1268273"/>
    <lineage>
        <taxon>Bacteria</taxon>
        <taxon>Pseudomonadati</taxon>
        <taxon>Pseudomonadota</taxon>
        <taxon>Gammaproteobacteria</taxon>
        <taxon>Moraxellales</taxon>
        <taxon>Moraxellaceae</taxon>
        <taxon>Paraperlucidibaca</taxon>
    </lineage>
</organism>
<keyword evidence="3" id="KW-1185">Reference proteome</keyword>
<gene>
    <name evidence="2" type="ORF">ACFQ0F_03080</name>
</gene>
<feature type="signal peptide" evidence="1">
    <location>
        <begin position="1"/>
        <end position="24"/>
    </location>
</feature>
<reference evidence="3" key="1">
    <citation type="journal article" date="2019" name="Int. J. Syst. Evol. Microbiol.">
        <title>The Global Catalogue of Microorganisms (GCM) 10K type strain sequencing project: providing services to taxonomists for standard genome sequencing and annotation.</title>
        <authorList>
            <consortium name="The Broad Institute Genomics Platform"/>
            <consortium name="The Broad Institute Genome Sequencing Center for Infectious Disease"/>
            <person name="Wu L."/>
            <person name="Ma J."/>
        </authorList>
    </citation>
    <scope>NUCLEOTIDE SEQUENCE [LARGE SCALE GENOMIC DNA]</scope>
    <source>
        <strain evidence="3">CCUG 63419</strain>
    </source>
</reference>
<evidence type="ECO:0008006" key="4">
    <source>
        <dbReference type="Google" id="ProtNLM"/>
    </source>
</evidence>
<evidence type="ECO:0000256" key="1">
    <source>
        <dbReference type="SAM" id="SignalP"/>
    </source>
</evidence>